<name>A0A0S2K3N8_9GAMM</name>
<dbReference type="SUPFAM" id="SSF53850">
    <property type="entry name" value="Periplasmic binding protein-like II"/>
    <property type="match status" value="1"/>
</dbReference>
<protein>
    <submittedName>
        <fullName evidence="1">Uncharacterized protein</fullName>
    </submittedName>
</protein>
<accession>A0A0S2K3N8</accession>
<dbReference type="AlphaFoldDB" id="A0A0S2K3N8"/>
<organism evidence="1 2">
    <name type="scientific">Pseudoalteromonas phenolica</name>
    <dbReference type="NCBI Taxonomy" id="161398"/>
    <lineage>
        <taxon>Bacteria</taxon>
        <taxon>Pseudomonadati</taxon>
        <taxon>Pseudomonadota</taxon>
        <taxon>Gammaproteobacteria</taxon>
        <taxon>Alteromonadales</taxon>
        <taxon>Pseudoalteromonadaceae</taxon>
        <taxon>Pseudoalteromonas</taxon>
    </lineage>
</organism>
<dbReference type="PATRIC" id="fig|161398.10.peg.2472"/>
<evidence type="ECO:0000313" key="1">
    <source>
        <dbReference type="EMBL" id="ALO42913.1"/>
    </source>
</evidence>
<reference evidence="1 2" key="1">
    <citation type="submission" date="2015-11" db="EMBL/GenBank/DDBJ databases">
        <authorList>
            <person name="Zhang Y."/>
            <person name="Guo Z."/>
        </authorList>
    </citation>
    <scope>NUCLEOTIDE SEQUENCE [LARGE SCALE GENOMIC DNA]</scope>
    <source>
        <strain evidence="1 2">KCTC 12086</strain>
    </source>
</reference>
<sequence length="265" mass="29954">MASLKFKYVKIRLTTLLFLAINRHNLGNSEEDIKGIVLFFLQRCIFLLLLFAPFAQASGDILTFNRPADTPQSRYVVELISLVYKENGINVKLIDFNRDSALVAANEGVLDGQLAKISGLENTYKNLVRLETPLLDFKLNLISFCNACTLSDMPSLVIHSTYPAPAKYLESNPYNGQLYKVKSVSTLLNLLIQKQVSAALVIGFYLDPYMHKLQKAGIKFTTLDSQHVYHYLHKKHQHLIPALTATLTQLKQSGKMRELKSKHNL</sequence>
<dbReference type="Gene3D" id="3.40.190.10">
    <property type="entry name" value="Periplasmic binding protein-like II"/>
    <property type="match status" value="2"/>
</dbReference>
<gene>
    <name evidence="1" type="ORF">PP2015_2421</name>
</gene>
<dbReference type="Proteomes" id="UP000061457">
    <property type="component" value="Chromosome I"/>
</dbReference>
<proteinExistence type="predicted"/>
<evidence type="ECO:0000313" key="2">
    <source>
        <dbReference type="Proteomes" id="UP000061457"/>
    </source>
</evidence>
<dbReference type="KEGG" id="pphe:PP2015_2421"/>
<keyword evidence="2" id="KW-1185">Reference proteome</keyword>
<dbReference type="EMBL" id="CP013187">
    <property type="protein sequence ID" value="ALO42913.1"/>
    <property type="molecule type" value="Genomic_DNA"/>
</dbReference>
<dbReference type="OrthoDB" id="9805969at2"/>
<dbReference type="STRING" id="161398.PP2015_2421"/>